<dbReference type="InterPro" id="IPR005801">
    <property type="entry name" value="ADC_synthase"/>
</dbReference>
<evidence type="ECO:0000256" key="3">
    <source>
        <dbReference type="ARBA" id="ARBA00012824"/>
    </source>
</evidence>
<evidence type="ECO:0000259" key="6">
    <source>
        <dbReference type="Pfam" id="PF00425"/>
    </source>
</evidence>
<dbReference type="Pfam" id="PF00425">
    <property type="entry name" value="Chorismate_bind"/>
    <property type="match status" value="1"/>
</dbReference>
<dbReference type="RefSeq" id="WP_140999129.1">
    <property type="nucleotide sequence ID" value="NZ_VDCZ01000014.1"/>
</dbReference>
<proteinExistence type="inferred from homology"/>
<evidence type="ECO:0000256" key="4">
    <source>
        <dbReference type="ARBA" id="ARBA00023235"/>
    </source>
</evidence>
<dbReference type="SUPFAM" id="SSF56322">
    <property type="entry name" value="ADC synthase"/>
    <property type="match status" value="1"/>
</dbReference>
<reference evidence="8" key="1">
    <citation type="submission" date="2019-05" db="EMBL/GenBank/DDBJ databases">
        <title>Flavobacterium profundi sp. nov., isolated from a deep-sea seamount.</title>
        <authorList>
            <person name="Zhang D.-C."/>
        </authorList>
    </citation>
    <scope>NUCLEOTIDE SEQUENCE [LARGE SCALE GENOMIC DNA]</scope>
    <source>
        <strain evidence="8">TP390</strain>
    </source>
</reference>
<dbReference type="Proteomes" id="UP000431264">
    <property type="component" value="Unassembled WGS sequence"/>
</dbReference>
<dbReference type="PANTHER" id="PTHR42839">
    <property type="entry name" value="ISOCHORISMATE SYNTHASE ENTC"/>
    <property type="match status" value="1"/>
</dbReference>
<dbReference type="PANTHER" id="PTHR42839:SF2">
    <property type="entry name" value="ISOCHORISMATE SYNTHASE ENTC"/>
    <property type="match status" value="1"/>
</dbReference>
<accession>A0A6I4IV06</accession>
<name>A0A6I4IV06_9FLAO</name>
<keyword evidence="8" id="KW-1185">Reference proteome</keyword>
<evidence type="ECO:0000256" key="1">
    <source>
        <dbReference type="ARBA" id="ARBA00000799"/>
    </source>
</evidence>
<evidence type="ECO:0000313" key="8">
    <source>
        <dbReference type="Proteomes" id="UP000431264"/>
    </source>
</evidence>
<gene>
    <name evidence="7" type="ORF">GOQ30_16145</name>
</gene>
<dbReference type="EMBL" id="WQLW01000014">
    <property type="protein sequence ID" value="MVO10706.1"/>
    <property type="molecule type" value="Genomic_DNA"/>
</dbReference>
<sequence length="347" mass="39800">MQQIITKAKSSYQEREPFVLFAKPNQSVLHAYFQKDAVLYTFENQEGFVFSAFNSKDSFIIPYEKSEAYTCEIQPLFLDAESTEMESFPISESSCFERLVEQAVQSINQNEFSKVVLSRKVSYEVGVDFISSYLQLVSSYVSAFRYLFYHPKIGMWMGASPEQLVQINGNELQTVALAGTQLYQENLFWEEKEKQEQQFVTDYIIGKLNPLVEKINVSLPFTVQAGRLAHIKTFIDAQLKISQKAIEAVKVLHPTPAVCGLPKEPALAFILANEKYDRKFYSGFLGEWNREKSNLFVNLRCAEIEENSIHFYVGCGITKDSIPEKEFVETENKLGTIQRIIKLKIKN</sequence>
<comment type="similarity">
    <text evidence="2">Belongs to the isochorismate synthase family.</text>
</comment>
<evidence type="ECO:0000256" key="2">
    <source>
        <dbReference type="ARBA" id="ARBA00005297"/>
    </source>
</evidence>
<feature type="domain" description="Chorismate-utilising enzyme C-terminal" evidence="6">
    <location>
        <begin position="96"/>
        <end position="333"/>
    </location>
</feature>
<keyword evidence="4 7" id="KW-0413">Isomerase</keyword>
<dbReference type="GO" id="GO:0008909">
    <property type="term" value="F:isochorismate synthase activity"/>
    <property type="evidence" value="ECO:0007669"/>
    <property type="project" value="UniProtKB-EC"/>
</dbReference>
<dbReference type="Gene3D" id="3.60.120.10">
    <property type="entry name" value="Anthranilate synthase"/>
    <property type="match status" value="1"/>
</dbReference>
<dbReference type="InterPro" id="IPR004561">
    <property type="entry name" value="IsoChor_synthase"/>
</dbReference>
<dbReference type="AlphaFoldDB" id="A0A6I4IV06"/>
<dbReference type="NCBIfam" id="TIGR00543">
    <property type="entry name" value="isochor_syn"/>
    <property type="match status" value="1"/>
</dbReference>
<dbReference type="EC" id="5.4.4.2" evidence="3"/>
<comment type="caution">
    <text evidence="7">The sequence shown here is derived from an EMBL/GenBank/DDBJ whole genome shotgun (WGS) entry which is preliminary data.</text>
</comment>
<evidence type="ECO:0000256" key="5">
    <source>
        <dbReference type="ARBA" id="ARBA00041564"/>
    </source>
</evidence>
<dbReference type="OrthoDB" id="9806579at2"/>
<comment type="catalytic activity">
    <reaction evidence="1">
        <text>chorismate = isochorismate</text>
        <dbReference type="Rhea" id="RHEA:18985"/>
        <dbReference type="ChEBI" id="CHEBI:29748"/>
        <dbReference type="ChEBI" id="CHEBI:29780"/>
        <dbReference type="EC" id="5.4.4.2"/>
    </reaction>
</comment>
<protein>
    <recommendedName>
        <fullName evidence="3">isochorismate synthase</fullName>
        <ecNumber evidence="3">5.4.4.2</ecNumber>
    </recommendedName>
    <alternativeName>
        <fullName evidence="5">Isochorismate mutase</fullName>
    </alternativeName>
</protein>
<organism evidence="7 8">
    <name type="scientific">Flavobacterium profundi</name>
    <dbReference type="NCBI Taxonomy" id="1774945"/>
    <lineage>
        <taxon>Bacteria</taxon>
        <taxon>Pseudomonadati</taxon>
        <taxon>Bacteroidota</taxon>
        <taxon>Flavobacteriia</taxon>
        <taxon>Flavobacteriales</taxon>
        <taxon>Flavobacteriaceae</taxon>
        <taxon>Flavobacterium</taxon>
    </lineage>
</organism>
<dbReference type="InterPro" id="IPR015890">
    <property type="entry name" value="Chorismate_C"/>
</dbReference>
<evidence type="ECO:0000313" key="7">
    <source>
        <dbReference type="EMBL" id="MVO10706.1"/>
    </source>
</evidence>